<proteinExistence type="predicted"/>
<feature type="region of interest" description="Disordered" evidence="1">
    <location>
        <begin position="174"/>
        <end position="201"/>
    </location>
</feature>
<dbReference type="Pfam" id="PF23317">
    <property type="entry name" value="YVC1_C"/>
    <property type="match status" value="1"/>
</dbReference>
<dbReference type="Proteomes" id="UP000250266">
    <property type="component" value="Unassembled WGS sequence"/>
</dbReference>
<keyword evidence="5" id="KW-1185">Reference proteome</keyword>
<evidence type="ECO:0000313" key="4">
    <source>
        <dbReference type="EMBL" id="OCK74021.1"/>
    </source>
</evidence>
<accession>A0A8E2DYT6</accession>
<evidence type="ECO:0000256" key="1">
    <source>
        <dbReference type="SAM" id="MobiDB-lite"/>
    </source>
</evidence>
<reference evidence="4 5" key="1">
    <citation type="journal article" date="2016" name="Nat. Commun.">
        <title>Ectomycorrhizal ecology is imprinted in the genome of the dominant symbiotic fungus Cenococcum geophilum.</title>
        <authorList>
            <consortium name="DOE Joint Genome Institute"/>
            <person name="Peter M."/>
            <person name="Kohler A."/>
            <person name="Ohm R.A."/>
            <person name="Kuo A."/>
            <person name="Krutzmann J."/>
            <person name="Morin E."/>
            <person name="Arend M."/>
            <person name="Barry K.W."/>
            <person name="Binder M."/>
            <person name="Choi C."/>
            <person name="Clum A."/>
            <person name="Copeland A."/>
            <person name="Grisel N."/>
            <person name="Haridas S."/>
            <person name="Kipfer T."/>
            <person name="LaButti K."/>
            <person name="Lindquist E."/>
            <person name="Lipzen A."/>
            <person name="Maire R."/>
            <person name="Meier B."/>
            <person name="Mihaltcheva S."/>
            <person name="Molinier V."/>
            <person name="Murat C."/>
            <person name="Poggeler S."/>
            <person name="Quandt C.A."/>
            <person name="Sperisen C."/>
            <person name="Tritt A."/>
            <person name="Tisserant E."/>
            <person name="Crous P.W."/>
            <person name="Henrissat B."/>
            <person name="Nehls U."/>
            <person name="Egli S."/>
            <person name="Spatafora J.W."/>
            <person name="Grigoriev I.V."/>
            <person name="Martin F.M."/>
        </authorList>
    </citation>
    <scope>NUCLEOTIDE SEQUENCE [LARGE SCALE GENOMIC DNA]</scope>
    <source>
        <strain evidence="4 5">CBS 459.81</strain>
    </source>
</reference>
<gene>
    <name evidence="4" type="ORF">K432DRAFT_471273</name>
</gene>
<evidence type="ECO:0000313" key="5">
    <source>
        <dbReference type="Proteomes" id="UP000250266"/>
    </source>
</evidence>
<dbReference type="PANTHER" id="PTHR35859:SF1">
    <property type="entry name" value="NONSELECTIVE CATION CHANNEL PROTEIN"/>
    <property type="match status" value="1"/>
</dbReference>
<keyword evidence="2" id="KW-0732">Signal</keyword>
<evidence type="ECO:0000256" key="2">
    <source>
        <dbReference type="SAM" id="SignalP"/>
    </source>
</evidence>
<name>A0A8E2DYT6_9PEZI</name>
<feature type="chain" id="PRO_5034378437" description="Calcium channel YVC1-like C-terminal transmembrane domain-containing protein" evidence="2">
    <location>
        <begin position="26"/>
        <end position="201"/>
    </location>
</feature>
<evidence type="ECO:0000259" key="3">
    <source>
        <dbReference type="Pfam" id="PF23317"/>
    </source>
</evidence>
<dbReference type="OrthoDB" id="2373987at2759"/>
<dbReference type="AlphaFoldDB" id="A0A8E2DYT6"/>
<sequence>MISFAFLGNTLFLTILVSMISNTFSKIVADATAEIQFRRAVLTFEGVKSDAIFAYHQPFNILAVLFLLPLDSLVSPQWFHKINVAAVRVLNAPILLLIGVYERHRLWRAPKRRPQGPLKRRKIALWNFSGFSPYGDIQAVFDADPPRAILDEIEEVDILDDDVLENGFIARPTREGSPRSDLRRRRRLSSSSRVFPSTRLM</sequence>
<dbReference type="InterPro" id="IPR056336">
    <property type="entry name" value="YVC1_C"/>
</dbReference>
<feature type="domain" description="Calcium channel YVC1-like C-terminal transmembrane" evidence="3">
    <location>
        <begin position="4"/>
        <end position="104"/>
    </location>
</feature>
<dbReference type="PANTHER" id="PTHR35859">
    <property type="entry name" value="NONSELECTIVE CATION CHANNEL PROTEIN"/>
    <property type="match status" value="1"/>
</dbReference>
<feature type="signal peptide" evidence="2">
    <location>
        <begin position="1"/>
        <end position="25"/>
    </location>
</feature>
<dbReference type="EMBL" id="KV745583">
    <property type="protein sequence ID" value="OCK74021.1"/>
    <property type="molecule type" value="Genomic_DNA"/>
</dbReference>
<protein>
    <recommendedName>
        <fullName evidence="3">Calcium channel YVC1-like C-terminal transmembrane domain-containing protein</fullName>
    </recommendedName>
</protein>
<organism evidence="4 5">
    <name type="scientific">Lepidopterella palustris CBS 459.81</name>
    <dbReference type="NCBI Taxonomy" id="1314670"/>
    <lineage>
        <taxon>Eukaryota</taxon>
        <taxon>Fungi</taxon>
        <taxon>Dikarya</taxon>
        <taxon>Ascomycota</taxon>
        <taxon>Pezizomycotina</taxon>
        <taxon>Dothideomycetes</taxon>
        <taxon>Pleosporomycetidae</taxon>
        <taxon>Mytilinidiales</taxon>
        <taxon>Argynnaceae</taxon>
        <taxon>Lepidopterella</taxon>
    </lineage>
</organism>
<feature type="compositionally biased region" description="Low complexity" evidence="1">
    <location>
        <begin position="189"/>
        <end position="201"/>
    </location>
</feature>
<dbReference type="InterPro" id="IPR052971">
    <property type="entry name" value="TRP_calcium_channel"/>
</dbReference>